<keyword evidence="2" id="KW-1185">Reference proteome</keyword>
<comment type="caution">
    <text evidence="1">The sequence shown here is derived from an EMBL/GenBank/DDBJ whole genome shotgun (WGS) entry which is preliminary data.</text>
</comment>
<sequence length="82" mass="9394">MPRHAHQTSNTLIWGACPVFLYRTLPNGDDANDRLSWRTDLRYTLKNIPNLISNSMLRPEEFLGFLLVVAIQGVSRSFRFGS</sequence>
<evidence type="ECO:0000313" key="1">
    <source>
        <dbReference type="EMBL" id="KAL3567786.1"/>
    </source>
</evidence>
<gene>
    <name evidence="1" type="ORF">D5086_030437</name>
</gene>
<protein>
    <submittedName>
        <fullName evidence="1">Uncharacterized protein</fullName>
    </submittedName>
</protein>
<organism evidence="1 2">
    <name type="scientific">Populus alba</name>
    <name type="common">White poplar</name>
    <dbReference type="NCBI Taxonomy" id="43335"/>
    <lineage>
        <taxon>Eukaryota</taxon>
        <taxon>Viridiplantae</taxon>
        <taxon>Streptophyta</taxon>
        <taxon>Embryophyta</taxon>
        <taxon>Tracheophyta</taxon>
        <taxon>Spermatophyta</taxon>
        <taxon>Magnoliopsida</taxon>
        <taxon>eudicotyledons</taxon>
        <taxon>Gunneridae</taxon>
        <taxon>Pentapetalae</taxon>
        <taxon>rosids</taxon>
        <taxon>fabids</taxon>
        <taxon>Malpighiales</taxon>
        <taxon>Salicaceae</taxon>
        <taxon>Saliceae</taxon>
        <taxon>Populus</taxon>
    </lineage>
</organism>
<dbReference type="Proteomes" id="UP000309997">
    <property type="component" value="Unassembled WGS sequence"/>
</dbReference>
<evidence type="ECO:0000313" key="2">
    <source>
        <dbReference type="Proteomes" id="UP000309997"/>
    </source>
</evidence>
<name>A0ACC4APA1_POPAL</name>
<reference evidence="1 2" key="1">
    <citation type="journal article" date="2024" name="Plant Biotechnol. J.">
        <title>Genome and CRISPR/Cas9 system of a widespread forest tree (Populus alba) in the world.</title>
        <authorList>
            <person name="Liu Y.J."/>
            <person name="Jiang P.F."/>
            <person name="Han X.M."/>
            <person name="Li X.Y."/>
            <person name="Wang H.M."/>
            <person name="Wang Y.J."/>
            <person name="Wang X.X."/>
            <person name="Zeng Q.Y."/>
        </authorList>
    </citation>
    <scope>NUCLEOTIDE SEQUENCE [LARGE SCALE GENOMIC DNA]</scope>
    <source>
        <strain evidence="2">cv. PAL-ZL1</strain>
    </source>
</reference>
<accession>A0ACC4APA1</accession>
<proteinExistence type="predicted"/>
<dbReference type="EMBL" id="RCHU02000017">
    <property type="protein sequence ID" value="KAL3567786.1"/>
    <property type="molecule type" value="Genomic_DNA"/>
</dbReference>